<keyword evidence="6" id="KW-1185">Reference proteome</keyword>
<dbReference type="Proteomes" id="UP000271162">
    <property type="component" value="Unassembled WGS sequence"/>
</dbReference>
<evidence type="ECO:0000313" key="5">
    <source>
        <dbReference type="EMBL" id="VDL83794.1"/>
    </source>
</evidence>
<organism evidence="7">
    <name type="scientific">Nippostrongylus brasiliensis</name>
    <name type="common">Rat hookworm</name>
    <dbReference type="NCBI Taxonomy" id="27835"/>
    <lineage>
        <taxon>Eukaryota</taxon>
        <taxon>Metazoa</taxon>
        <taxon>Ecdysozoa</taxon>
        <taxon>Nematoda</taxon>
        <taxon>Chromadorea</taxon>
        <taxon>Rhabditida</taxon>
        <taxon>Rhabditina</taxon>
        <taxon>Rhabditomorpha</taxon>
        <taxon>Strongyloidea</taxon>
        <taxon>Heligmosomidae</taxon>
        <taxon>Nippostrongylus</taxon>
    </lineage>
</organism>
<dbReference type="Pfam" id="PF03098">
    <property type="entry name" value="An_peroxidase"/>
    <property type="match status" value="2"/>
</dbReference>
<evidence type="ECO:0000313" key="7">
    <source>
        <dbReference type="WBParaSite" id="NBR_0002005701-mRNA-1"/>
    </source>
</evidence>
<reference evidence="5 6" key="2">
    <citation type="submission" date="2018-11" db="EMBL/GenBank/DDBJ databases">
        <authorList>
            <consortium name="Pathogen Informatics"/>
        </authorList>
    </citation>
    <scope>NUCLEOTIDE SEQUENCE [LARGE SCALE GENOMIC DNA]</scope>
</reference>
<evidence type="ECO:0000256" key="2">
    <source>
        <dbReference type="ARBA" id="ARBA00022525"/>
    </source>
</evidence>
<sequence>MVAPKHSCALGPREQANLASSYLDASVIYGSSPERAKQLRSFSHGLLRTNGDMPQIDSNAKCQSEGRCALSGSDDVNILPGVTAMHTVLIKQHNRIARQLREQNRHWSDARLFDEARRIVIAQVQHITYNEFLPIMLGRENIKKYGLMLHGSGYDSDYDMSIDAAVLNEFAVTFPYIVWAILPQDSFFAQFNNPRRLHEASGIEKVLRYLLTTNIAKPGLRVEDDVKNGFMKDQFLLGLDLISIALKRGRDHGIPGYTIRSFHELKEYFLEDAKVSYINTIYENVDDIDLLVGVLAEQPLKGSLFGPTMACIAGKQFQRTRRGDRFWYENYFAQSGFSEKQLMELRKTTLAEVICSTTDIERIQSNVFMKENVFENMPIDCRSNVFAAPSMTEWKDLEGRPTLPVSTDTLEKVVNLAVHNLKDQKKREISNLKHNQRRFVKGDPLFAYSNMMRAKVQAKQISQVSAILLETTKLLVKGETLSEDERLPPLEMDVLQRVLPDIDVSTYRTHSGWCNNLKFPGYANAFTPLRHLLPPVYEDGFDAPRSRAKSGRPLPNPRKVCLFTNWLSNIPSQRFSYLEGARTG</sequence>
<evidence type="ECO:0000313" key="6">
    <source>
        <dbReference type="Proteomes" id="UP000271162"/>
    </source>
</evidence>
<evidence type="ECO:0000256" key="1">
    <source>
        <dbReference type="ARBA" id="ARBA00004613"/>
    </source>
</evidence>
<keyword evidence="3" id="KW-0575">Peroxidase</keyword>
<dbReference type="PANTHER" id="PTHR11475:SF4">
    <property type="entry name" value="CHORION PEROXIDASE"/>
    <property type="match status" value="1"/>
</dbReference>
<evidence type="ECO:0000256" key="4">
    <source>
        <dbReference type="ARBA" id="ARBA00023180"/>
    </source>
</evidence>
<accession>A0A0N4YS35</accession>
<dbReference type="AlphaFoldDB" id="A0A0N4YS35"/>
<dbReference type="WBParaSite" id="NBR_0002005701-mRNA-1">
    <property type="protein sequence ID" value="NBR_0002005701-mRNA-1"/>
    <property type="gene ID" value="NBR_0002005701"/>
</dbReference>
<dbReference type="SUPFAM" id="SSF48113">
    <property type="entry name" value="Heme-dependent peroxidases"/>
    <property type="match status" value="2"/>
</dbReference>
<dbReference type="OMA" id="MAWNELW"/>
<dbReference type="GO" id="GO:0020037">
    <property type="term" value="F:heme binding"/>
    <property type="evidence" value="ECO:0007669"/>
    <property type="project" value="InterPro"/>
</dbReference>
<dbReference type="GO" id="GO:0004601">
    <property type="term" value="F:peroxidase activity"/>
    <property type="evidence" value="ECO:0007669"/>
    <property type="project" value="UniProtKB-KW"/>
</dbReference>
<dbReference type="InterPro" id="IPR019791">
    <property type="entry name" value="Haem_peroxidase_animal"/>
</dbReference>
<name>A0A0N4YS35_NIPBR</name>
<comment type="subcellular location">
    <subcellularLocation>
        <location evidence="1">Secreted</location>
    </subcellularLocation>
</comment>
<dbReference type="PROSITE" id="PS50292">
    <property type="entry name" value="PEROXIDASE_3"/>
    <property type="match status" value="2"/>
</dbReference>
<keyword evidence="2" id="KW-0964">Secreted</keyword>
<dbReference type="STRING" id="27835.A0A0N4YS35"/>
<evidence type="ECO:0000256" key="3">
    <source>
        <dbReference type="ARBA" id="ARBA00022559"/>
    </source>
</evidence>
<dbReference type="InterPro" id="IPR010255">
    <property type="entry name" value="Haem_peroxidase_sf"/>
</dbReference>
<dbReference type="EMBL" id="UYSL01024752">
    <property type="protein sequence ID" value="VDL83794.1"/>
    <property type="molecule type" value="Genomic_DNA"/>
</dbReference>
<dbReference type="InterPro" id="IPR037120">
    <property type="entry name" value="Haem_peroxidase_sf_animal"/>
</dbReference>
<dbReference type="PRINTS" id="PR00457">
    <property type="entry name" value="ANPEROXIDASE"/>
</dbReference>
<keyword evidence="3" id="KW-0560">Oxidoreductase</keyword>
<dbReference type="GO" id="GO:0006979">
    <property type="term" value="P:response to oxidative stress"/>
    <property type="evidence" value="ECO:0007669"/>
    <property type="project" value="InterPro"/>
</dbReference>
<reference evidence="7" key="1">
    <citation type="submission" date="2017-02" db="UniProtKB">
        <authorList>
            <consortium name="WormBaseParasite"/>
        </authorList>
    </citation>
    <scope>IDENTIFICATION</scope>
</reference>
<protein>
    <submittedName>
        <fullName evidence="7">Animal hem peroxidase</fullName>
    </submittedName>
</protein>
<keyword evidence="4" id="KW-0325">Glycoprotein</keyword>
<proteinExistence type="predicted"/>
<dbReference type="PANTHER" id="PTHR11475">
    <property type="entry name" value="OXIDASE/PEROXIDASE"/>
    <property type="match status" value="1"/>
</dbReference>
<dbReference type="CDD" id="cd09823">
    <property type="entry name" value="peroxinectin_like"/>
    <property type="match status" value="1"/>
</dbReference>
<gene>
    <name evidence="5" type="ORF">NBR_LOCUS20058</name>
</gene>
<dbReference type="Gene3D" id="1.10.640.10">
    <property type="entry name" value="Haem peroxidase domain superfamily, animal type"/>
    <property type="match status" value="2"/>
</dbReference>